<evidence type="ECO:0000256" key="5">
    <source>
        <dbReference type="ARBA" id="ARBA00023239"/>
    </source>
</evidence>
<keyword evidence="4 7" id="KW-0324">Glycolysis</keyword>
<dbReference type="EMBL" id="JAACJP010000008">
    <property type="protein sequence ID" value="KAF5382762.1"/>
    <property type="molecule type" value="Genomic_DNA"/>
</dbReference>
<proteinExistence type="inferred from homology"/>
<dbReference type="InterPro" id="IPR029768">
    <property type="entry name" value="Aldolase_I_AS"/>
</dbReference>
<evidence type="ECO:0000313" key="9">
    <source>
        <dbReference type="Proteomes" id="UP000565441"/>
    </source>
</evidence>
<accession>A0A8H5M6P4</accession>
<dbReference type="PROSITE" id="PS00158">
    <property type="entry name" value="ALDOLASE_CLASS_I"/>
    <property type="match status" value="1"/>
</dbReference>
<keyword evidence="5 7" id="KW-0456">Lyase</keyword>
<keyword evidence="9" id="KW-1185">Reference proteome</keyword>
<dbReference type="GO" id="GO:0004332">
    <property type="term" value="F:fructose-bisphosphate aldolase activity"/>
    <property type="evidence" value="ECO:0007669"/>
    <property type="project" value="UniProtKB-EC"/>
</dbReference>
<dbReference type="Gene3D" id="3.20.20.70">
    <property type="entry name" value="Aldolase class I"/>
    <property type="match status" value="1"/>
</dbReference>
<dbReference type="AlphaFoldDB" id="A0A8H5M6P4"/>
<evidence type="ECO:0000313" key="8">
    <source>
        <dbReference type="EMBL" id="KAF5382762.1"/>
    </source>
</evidence>
<reference evidence="8 9" key="1">
    <citation type="journal article" date="2020" name="ISME J.">
        <title>Uncovering the hidden diversity of litter-decomposition mechanisms in mushroom-forming fungi.</title>
        <authorList>
            <person name="Floudas D."/>
            <person name="Bentzer J."/>
            <person name="Ahren D."/>
            <person name="Johansson T."/>
            <person name="Persson P."/>
            <person name="Tunlid A."/>
        </authorList>
    </citation>
    <scope>NUCLEOTIDE SEQUENCE [LARGE SCALE GENOMIC DNA]</scope>
    <source>
        <strain evidence="8 9">CBS 661.87</strain>
    </source>
</reference>
<gene>
    <name evidence="8" type="ORF">D9615_002798</name>
</gene>
<dbReference type="PANTHER" id="PTHR11627">
    <property type="entry name" value="FRUCTOSE-BISPHOSPHATE ALDOLASE"/>
    <property type="match status" value="1"/>
</dbReference>
<evidence type="ECO:0000256" key="4">
    <source>
        <dbReference type="ARBA" id="ARBA00023152"/>
    </source>
</evidence>
<evidence type="ECO:0000256" key="7">
    <source>
        <dbReference type="RuleBase" id="RU003994"/>
    </source>
</evidence>
<dbReference type="SUPFAM" id="SSF51569">
    <property type="entry name" value="Aldolase"/>
    <property type="match status" value="1"/>
</dbReference>
<evidence type="ECO:0000256" key="6">
    <source>
        <dbReference type="ARBA" id="ARBA00023270"/>
    </source>
</evidence>
<keyword evidence="6" id="KW-0704">Schiff base</keyword>
<dbReference type="Pfam" id="PF00274">
    <property type="entry name" value="Glycolytic"/>
    <property type="match status" value="1"/>
</dbReference>
<organism evidence="8 9">
    <name type="scientific">Tricholomella constricta</name>
    <dbReference type="NCBI Taxonomy" id="117010"/>
    <lineage>
        <taxon>Eukaryota</taxon>
        <taxon>Fungi</taxon>
        <taxon>Dikarya</taxon>
        <taxon>Basidiomycota</taxon>
        <taxon>Agaricomycotina</taxon>
        <taxon>Agaricomycetes</taxon>
        <taxon>Agaricomycetidae</taxon>
        <taxon>Agaricales</taxon>
        <taxon>Tricholomatineae</taxon>
        <taxon>Lyophyllaceae</taxon>
        <taxon>Tricholomella</taxon>
    </lineage>
</organism>
<evidence type="ECO:0000256" key="2">
    <source>
        <dbReference type="ARBA" id="ARBA00010387"/>
    </source>
</evidence>
<evidence type="ECO:0000256" key="1">
    <source>
        <dbReference type="ARBA" id="ARBA00004714"/>
    </source>
</evidence>
<comment type="catalytic activity">
    <reaction evidence="7">
        <text>beta-D-fructose 1,6-bisphosphate = D-glyceraldehyde 3-phosphate + dihydroxyacetone phosphate</text>
        <dbReference type="Rhea" id="RHEA:14729"/>
        <dbReference type="ChEBI" id="CHEBI:32966"/>
        <dbReference type="ChEBI" id="CHEBI:57642"/>
        <dbReference type="ChEBI" id="CHEBI:59776"/>
        <dbReference type="EC" id="4.1.2.13"/>
    </reaction>
</comment>
<evidence type="ECO:0000256" key="3">
    <source>
        <dbReference type="ARBA" id="ARBA00013068"/>
    </source>
</evidence>
<sequence>MLPPLTTSSFPTNLFSTPDLHSRSQIEGKADVFLRPNHSSAVASKLIETARELVYPRGKGIYATDETPEAIAVVLHDAADEDVKQKQWTEDEERDRRRRWREAAYNAIPSEYISGVILFSETLLDFHLAPLLSDRGIIVGIRANGELRPLPNSPEEFLVQGQDNLLRDLQAARAAGARFSKWRAPIACTATGLPTEAGLDAHAETLAQYAAVSQEAGLVPVIEPDVEFKEDADLARSVEVHEWIIARIYARCRAHGVLLEGTLLKPSFPQPGLKHASRETVTAEQIALATATVIARSVPSAVAGVVFLSGGLAPSIATSYLAAVNALVNAAPPESPFSRLPPLSFSFGRALQGDAARHWVHGDDDKVKDTFEKWSRACWLAAQGKQA</sequence>
<name>A0A8H5M6P4_9AGAR</name>
<dbReference type="OrthoDB" id="36455at2759"/>
<protein>
    <recommendedName>
        <fullName evidence="3 7">Fructose-bisphosphate aldolase</fullName>
        <ecNumber evidence="3 7">4.1.2.13</ecNumber>
    </recommendedName>
</protein>
<dbReference type="UniPathway" id="UPA00109">
    <property type="reaction ID" value="UER00183"/>
</dbReference>
<comment type="caution">
    <text evidence="8">The sequence shown here is derived from an EMBL/GenBank/DDBJ whole genome shotgun (WGS) entry which is preliminary data.</text>
</comment>
<comment type="similarity">
    <text evidence="2 7">Belongs to the class I fructose-bisphosphate aldolase family.</text>
</comment>
<dbReference type="InterPro" id="IPR000741">
    <property type="entry name" value="FBA_I"/>
</dbReference>
<dbReference type="GO" id="GO:0006096">
    <property type="term" value="P:glycolytic process"/>
    <property type="evidence" value="ECO:0007669"/>
    <property type="project" value="UniProtKB-UniPathway"/>
</dbReference>
<dbReference type="InterPro" id="IPR013785">
    <property type="entry name" value="Aldolase_TIM"/>
</dbReference>
<dbReference type="EC" id="4.1.2.13" evidence="3 7"/>
<comment type="pathway">
    <text evidence="1">Carbohydrate degradation; glycolysis; D-glyceraldehyde 3-phosphate and glycerone phosphate from D-glucose: step 4/4.</text>
</comment>
<dbReference type="Proteomes" id="UP000565441">
    <property type="component" value="Unassembled WGS sequence"/>
</dbReference>